<dbReference type="InterPro" id="IPR008271">
    <property type="entry name" value="Ser/Thr_kinase_AS"/>
</dbReference>
<keyword evidence="3 4" id="KW-0067">ATP-binding</keyword>
<sequence>METTKDIAIGKSFNNWIIINKLGEGGFGSVYKCQNTIDPTQFAALKIFCQDNDALTETKIIRKLEHNEGVINMIECGYSDFGYIMVMDIHGINLKVFKEKLPEHHFTQDTSLRLLLRMIKILQFIHKEGIVHCDIKPSNFVVKGKEDIVLIDFGIAEYYQDQFGNKTNRKEHRGFRGTLQYASVNAHLGKPVSRTDDLVSAFFIYFENILGTLPWNSLTDSPQQICEKKIQFKESGIYKYTQIQMPVINSFQTIIENVDATEPSYTFIMNKLSSLFVEQHIPLIPIFNEKELSILPEEEDYCQYRTVPSTPKNCKLKKINQIDEAQSVESQNTTSYLDDLFKTMKEQLPSFHPLPKISSFVSKLKSNDFNLPFGL</sequence>
<gene>
    <name evidence="7" type="ORF">EDI_097880</name>
</gene>
<evidence type="ECO:0000256" key="1">
    <source>
        <dbReference type="ARBA" id="ARBA00012513"/>
    </source>
</evidence>
<keyword evidence="2 4" id="KW-0547">Nucleotide-binding</keyword>
<dbReference type="KEGG" id="edi:EDI_097880"/>
<feature type="domain" description="Protein kinase" evidence="6">
    <location>
        <begin position="16"/>
        <end position="283"/>
    </location>
</feature>
<keyword evidence="7" id="KW-0418">Kinase</keyword>
<evidence type="ECO:0000256" key="5">
    <source>
        <dbReference type="RuleBase" id="RU000304"/>
    </source>
</evidence>
<dbReference type="PANTHER" id="PTHR11909">
    <property type="entry name" value="CASEIN KINASE-RELATED"/>
    <property type="match status" value="1"/>
</dbReference>
<comment type="similarity">
    <text evidence="5">Belongs to the protein kinase superfamily.</text>
</comment>
<dbReference type="OMA" id="KYTQIQM"/>
<protein>
    <recommendedName>
        <fullName evidence="1">non-specific serine/threonine protein kinase</fullName>
        <ecNumber evidence="1">2.7.11.1</ecNumber>
    </recommendedName>
</protein>
<evidence type="ECO:0000256" key="2">
    <source>
        <dbReference type="ARBA" id="ARBA00022741"/>
    </source>
</evidence>
<dbReference type="GO" id="GO:0004674">
    <property type="term" value="F:protein serine/threonine kinase activity"/>
    <property type="evidence" value="ECO:0007669"/>
    <property type="project" value="UniProtKB-KW"/>
</dbReference>
<evidence type="ECO:0000256" key="4">
    <source>
        <dbReference type="PROSITE-ProRule" id="PRU10141"/>
    </source>
</evidence>
<dbReference type="AlphaFoldDB" id="B0EJT8"/>
<dbReference type="Proteomes" id="UP000008076">
    <property type="component" value="Unassembled WGS sequence"/>
</dbReference>
<dbReference type="PROSITE" id="PS50011">
    <property type="entry name" value="PROTEIN_KINASE_DOM"/>
    <property type="match status" value="1"/>
</dbReference>
<dbReference type="GeneID" id="5883546"/>
<dbReference type="VEuPathDB" id="AmoebaDB:EDI_097880"/>
<evidence type="ECO:0000256" key="3">
    <source>
        <dbReference type="ARBA" id="ARBA00022840"/>
    </source>
</evidence>
<proteinExistence type="inferred from homology"/>
<dbReference type="Gene3D" id="1.10.510.10">
    <property type="entry name" value="Transferase(Phosphotransferase) domain 1"/>
    <property type="match status" value="1"/>
</dbReference>
<dbReference type="InterPro" id="IPR017441">
    <property type="entry name" value="Protein_kinase_ATP_BS"/>
</dbReference>
<dbReference type="OrthoDB" id="5979581at2759"/>
<keyword evidence="7" id="KW-0808">Transferase</keyword>
<dbReference type="InterPro" id="IPR050235">
    <property type="entry name" value="CK1_Ser-Thr_kinase"/>
</dbReference>
<evidence type="ECO:0000313" key="8">
    <source>
        <dbReference type="Proteomes" id="UP000008076"/>
    </source>
</evidence>
<dbReference type="InterPro" id="IPR011009">
    <property type="entry name" value="Kinase-like_dom_sf"/>
</dbReference>
<dbReference type="GO" id="GO:0005524">
    <property type="term" value="F:ATP binding"/>
    <property type="evidence" value="ECO:0007669"/>
    <property type="project" value="UniProtKB-UniRule"/>
</dbReference>
<dbReference type="EC" id="2.7.11.1" evidence="1"/>
<dbReference type="SMART" id="SM00220">
    <property type="entry name" value="S_TKc"/>
    <property type="match status" value="1"/>
</dbReference>
<dbReference type="PROSITE" id="PS00107">
    <property type="entry name" value="PROTEIN_KINASE_ATP"/>
    <property type="match status" value="1"/>
</dbReference>
<dbReference type="RefSeq" id="XP_001738465.1">
    <property type="nucleotide sequence ID" value="XM_001738413.1"/>
</dbReference>
<dbReference type="SUPFAM" id="SSF56112">
    <property type="entry name" value="Protein kinase-like (PK-like)"/>
    <property type="match status" value="1"/>
</dbReference>
<dbReference type="PROSITE" id="PS00108">
    <property type="entry name" value="PROTEIN_KINASE_ST"/>
    <property type="match status" value="1"/>
</dbReference>
<name>B0EJT8_ENTDS</name>
<reference evidence="8" key="1">
    <citation type="submission" date="2007-12" db="EMBL/GenBank/DDBJ databases">
        <title>Annotation of Entamoeba dispar SAW760.</title>
        <authorList>
            <person name="Lorenzi H."/>
            <person name="Inman J."/>
            <person name="Schobel S."/>
            <person name="Amedeo P."/>
            <person name="Caler E."/>
        </authorList>
    </citation>
    <scope>NUCLEOTIDE SEQUENCE [LARGE SCALE GENOMIC DNA]</scope>
    <source>
        <strain evidence="8">ATCC PRA-260 / SAW760</strain>
    </source>
</reference>
<dbReference type="Pfam" id="PF00069">
    <property type="entry name" value="Pkinase"/>
    <property type="match status" value="1"/>
</dbReference>
<feature type="binding site" evidence="4">
    <location>
        <position position="46"/>
    </location>
    <ligand>
        <name>ATP</name>
        <dbReference type="ChEBI" id="CHEBI:30616"/>
    </ligand>
</feature>
<organism evidence="8">
    <name type="scientific">Entamoeba dispar (strain ATCC PRA-260 / SAW760)</name>
    <dbReference type="NCBI Taxonomy" id="370354"/>
    <lineage>
        <taxon>Eukaryota</taxon>
        <taxon>Amoebozoa</taxon>
        <taxon>Evosea</taxon>
        <taxon>Archamoebae</taxon>
        <taxon>Mastigamoebida</taxon>
        <taxon>Entamoebidae</taxon>
        <taxon>Entamoeba</taxon>
    </lineage>
</organism>
<evidence type="ECO:0000259" key="6">
    <source>
        <dbReference type="PROSITE" id="PS50011"/>
    </source>
</evidence>
<evidence type="ECO:0000313" key="7">
    <source>
        <dbReference type="EMBL" id="EDR25206.1"/>
    </source>
</evidence>
<keyword evidence="8" id="KW-1185">Reference proteome</keyword>
<keyword evidence="5" id="KW-0723">Serine/threonine-protein kinase</keyword>
<dbReference type="InterPro" id="IPR000719">
    <property type="entry name" value="Prot_kinase_dom"/>
</dbReference>
<accession>B0EJT8</accession>
<dbReference type="eggNOG" id="KOG1164">
    <property type="taxonomic scope" value="Eukaryota"/>
</dbReference>
<dbReference type="EMBL" id="DS549622">
    <property type="protein sequence ID" value="EDR25206.1"/>
    <property type="molecule type" value="Genomic_DNA"/>
</dbReference>